<protein>
    <submittedName>
        <fullName evidence="1">Uncharacterized protein</fullName>
    </submittedName>
</protein>
<dbReference type="RefSeq" id="WP_101596770.1">
    <property type="nucleotide sequence ID" value="NZ_FXZA01000037.1"/>
</dbReference>
<dbReference type="Proteomes" id="UP000234498">
    <property type="component" value="Unassembled WGS sequence"/>
</dbReference>
<gene>
    <name evidence="1" type="ORF">BLIN101_03331</name>
</gene>
<organism evidence="1 2">
    <name type="scientific">Brevibacterium linens</name>
    <dbReference type="NCBI Taxonomy" id="1703"/>
    <lineage>
        <taxon>Bacteria</taxon>
        <taxon>Bacillati</taxon>
        <taxon>Actinomycetota</taxon>
        <taxon>Actinomycetes</taxon>
        <taxon>Micrococcales</taxon>
        <taxon>Brevibacteriaceae</taxon>
        <taxon>Brevibacterium</taxon>
    </lineage>
</organism>
<name>A0A2H1KGU8_BRELN</name>
<accession>A0A2H1KGU8</accession>
<dbReference type="AlphaFoldDB" id="A0A2H1KGU8"/>
<evidence type="ECO:0000313" key="1">
    <source>
        <dbReference type="EMBL" id="SMX98879.1"/>
    </source>
</evidence>
<reference evidence="2" key="1">
    <citation type="submission" date="2017-03" db="EMBL/GenBank/DDBJ databases">
        <authorList>
            <person name="Monnet C."/>
        </authorList>
    </citation>
    <scope>NUCLEOTIDE SEQUENCE [LARGE SCALE GENOMIC DNA]</scope>
    <source>
        <strain evidence="2">Mu101</strain>
    </source>
</reference>
<evidence type="ECO:0000313" key="2">
    <source>
        <dbReference type="Proteomes" id="UP000234498"/>
    </source>
</evidence>
<proteinExistence type="predicted"/>
<sequence length="90" mass="10031">MANIVFINTDNLDTDNDESVEVHAPNCQHLARHRGNPFFEVGQPEEWDSAQAFFDDYNEAFIAEDGPDGAWDIRFLPCSGLVSKSTVITA</sequence>
<dbReference type="EMBL" id="FXZA01000037">
    <property type="protein sequence ID" value="SMX98879.1"/>
    <property type="molecule type" value="Genomic_DNA"/>
</dbReference>